<protein>
    <recommendedName>
        <fullName evidence="10">Cysteine protease</fullName>
        <ecNumber evidence="10">3.4.22.-</ecNumber>
    </recommendedName>
</protein>
<dbReference type="GO" id="GO:0000045">
    <property type="term" value="P:autophagosome assembly"/>
    <property type="evidence" value="ECO:0007669"/>
    <property type="project" value="TreeGrafter"/>
</dbReference>
<reference evidence="13" key="1">
    <citation type="submission" date="2016-04" db="EMBL/GenBank/DDBJ databases">
        <authorList>
            <person name="Evans L.H."/>
            <person name="Alamgir A."/>
            <person name="Owens N."/>
            <person name="Weber N.D."/>
            <person name="Virtaneva K."/>
            <person name="Barbian K."/>
            <person name="Babar A."/>
            <person name="Rosenke K."/>
        </authorList>
    </citation>
    <scope>NUCLEOTIDE SEQUENCE [LARGE SCALE GENOMIC DNA]</scope>
    <source>
        <strain evidence="13">CBS 101.48</strain>
    </source>
</reference>
<dbReference type="InterPro" id="IPR005078">
    <property type="entry name" value="Peptidase_C54"/>
</dbReference>
<sequence>MASTFISGDPGQSVPAKPVNNNDTQHYSPTAKATPSTTASKDPLPQPQNSNHISSAPLKEKLLTNSSYLAAEIPLKFGHFMNHLWMSGSELLSDTSGPASTASQELWLLGCRYEMPDHIGTKMQNDMLEAQKDNVFRTAAASLTSTTTDPATTTAATCPESTTTTTTTTTTTLEPAVMSVLWPPDFYLDFTSRFWMTYRHNYPPIRPSHYKTDIGWGCMLRSGQSLLANALMIHFLSRQWRRTDPSDPTWNTYSKITHWFLDELSPRAPFSIHRIALLGKQLGKNIGEWFGPSTISQVIQALVSDFPEANMAVYIATDGVVYRKDVYDVATGKKPRGDFGYLTTRTHTDMEREEARKIYNQSTGDPQRTPTPPAQQQQGDGDSPVFKPTLLLIAIRLGIDSLHRSYYPALKTCFRLPYFVGIAGGRPNSSLYFMGLQDDELIYIDPHFSRSALETKSLVDYTEQDLATYHCTIPRKIHISQLDPSMMLGFYCRTQQDFDIFCEQITQIGQHYSSIFTVEEQAPEYDEDVRSEHDFGIISDEDDKDDCTQDDLL</sequence>
<keyword evidence="7" id="KW-0653">Protein transport</keyword>
<dbReference type="SUPFAM" id="SSF54001">
    <property type="entry name" value="Cysteine proteinases"/>
    <property type="match status" value="1"/>
</dbReference>
<evidence type="ECO:0000313" key="14">
    <source>
        <dbReference type="Proteomes" id="UP000078561"/>
    </source>
</evidence>
<dbReference type="FunCoup" id="A0A163KLV2">
    <property type="interactions" value="163"/>
</dbReference>
<feature type="region of interest" description="Disordered" evidence="11">
    <location>
        <begin position="1"/>
        <end position="56"/>
    </location>
</feature>
<evidence type="ECO:0000256" key="9">
    <source>
        <dbReference type="ARBA" id="ARBA00029362"/>
    </source>
</evidence>
<dbReference type="Pfam" id="PF03416">
    <property type="entry name" value="Peptidase_C54"/>
    <property type="match status" value="1"/>
</dbReference>
<gene>
    <name evidence="13" type="primary">ABSGL_14787.1 scaffold 14966</name>
</gene>
<dbReference type="GO" id="GO:0005737">
    <property type="term" value="C:cytoplasm"/>
    <property type="evidence" value="ECO:0007669"/>
    <property type="project" value="UniProtKB-SubCell"/>
</dbReference>
<feature type="region of interest" description="Disordered" evidence="11">
    <location>
        <begin position="147"/>
        <end position="167"/>
    </location>
</feature>
<evidence type="ECO:0000256" key="11">
    <source>
        <dbReference type="SAM" id="MobiDB-lite"/>
    </source>
</evidence>
<dbReference type="GO" id="GO:0005634">
    <property type="term" value="C:nucleus"/>
    <property type="evidence" value="ECO:0007669"/>
    <property type="project" value="UniProtKB-SubCell"/>
</dbReference>
<evidence type="ECO:0000256" key="6">
    <source>
        <dbReference type="ARBA" id="ARBA00022807"/>
    </source>
</evidence>
<dbReference type="GO" id="GO:0000423">
    <property type="term" value="P:mitophagy"/>
    <property type="evidence" value="ECO:0007669"/>
    <property type="project" value="TreeGrafter"/>
</dbReference>
<feature type="region of interest" description="Disordered" evidence="11">
    <location>
        <begin position="361"/>
        <end position="381"/>
    </location>
</feature>
<evidence type="ECO:0000259" key="12">
    <source>
        <dbReference type="Pfam" id="PF03416"/>
    </source>
</evidence>
<evidence type="ECO:0000256" key="8">
    <source>
        <dbReference type="ARBA" id="ARBA00023006"/>
    </source>
</evidence>
<keyword evidence="10" id="KW-0539">Nucleus</keyword>
<dbReference type="PANTHER" id="PTHR22624:SF49">
    <property type="entry name" value="CYSTEINE PROTEASE"/>
    <property type="match status" value="1"/>
</dbReference>
<comment type="function">
    <text evidence="10">Required for selective autophagic degradation of the nucleus (nucleophagy) as well as for mitophagy which contributes to regulate mitochondrial quantity and quality by eliminating the mitochondria to a basal level to fulfill cellular energy requirements and preventing excess ROS production.</text>
</comment>
<organism evidence="13">
    <name type="scientific">Absidia glauca</name>
    <name type="common">Pin mould</name>
    <dbReference type="NCBI Taxonomy" id="4829"/>
    <lineage>
        <taxon>Eukaryota</taxon>
        <taxon>Fungi</taxon>
        <taxon>Fungi incertae sedis</taxon>
        <taxon>Mucoromycota</taxon>
        <taxon>Mucoromycotina</taxon>
        <taxon>Mucoromycetes</taxon>
        <taxon>Mucorales</taxon>
        <taxon>Cunninghamellaceae</taxon>
        <taxon>Absidia</taxon>
    </lineage>
</organism>
<comment type="subcellular location">
    <subcellularLocation>
        <location evidence="10">Nucleus</location>
    </subcellularLocation>
    <subcellularLocation>
        <location evidence="10">Cytoplasm</location>
    </subcellularLocation>
</comment>
<keyword evidence="8" id="KW-0072">Autophagy</keyword>
<evidence type="ECO:0000256" key="7">
    <source>
        <dbReference type="ARBA" id="ARBA00022927"/>
    </source>
</evidence>
<dbReference type="OMA" id="NIGEWFA"/>
<evidence type="ECO:0000256" key="10">
    <source>
        <dbReference type="RuleBase" id="RU363115"/>
    </source>
</evidence>
<feature type="domain" description="Peptidase C54 catalytic" evidence="12">
    <location>
        <begin position="185"/>
        <end position="504"/>
    </location>
</feature>
<dbReference type="PANTHER" id="PTHR22624">
    <property type="entry name" value="CYSTEINE PROTEASE ATG4"/>
    <property type="match status" value="1"/>
</dbReference>
<comment type="similarity">
    <text evidence="1 10">Belongs to the peptidase C54 family.</text>
</comment>
<keyword evidence="5 10" id="KW-0378">Hydrolase</keyword>
<accession>A0A163KLV2</accession>
<dbReference type="GO" id="GO:0035973">
    <property type="term" value="P:aggrephagy"/>
    <property type="evidence" value="ECO:0007669"/>
    <property type="project" value="TreeGrafter"/>
</dbReference>
<keyword evidence="3 10" id="KW-0963">Cytoplasm</keyword>
<proteinExistence type="inferred from homology"/>
<evidence type="ECO:0000313" key="13">
    <source>
        <dbReference type="EMBL" id="SAM09113.1"/>
    </source>
</evidence>
<keyword evidence="2" id="KW-0813">Transport</keyword>
<dbReference type="GO" id="GO:0016485">
    <property type="term" value="P:protein processing"/>
    <property type="evidence" value="ECO:0007669"/>
    <property type="project" value="TreeGrafter"/>
</dbReference>
<dbReference type="EMBL" id="LT554985">
    <property type="protein sequence ID" value="SAM09113.1"/>
    <property type="molecule type" value="Genomic_DNA"/>
</dbReference>
<keyword evidence="14" id="KW-1185">Reference proteome</keyword>
<dbReference type="GO" id="GO:0015031">
    <property type="term" value="P:protein transport"/>
    <property type="evidence" value="ECO:0007669"/>
    <property type="project" value="UniProtKB-KW"/>
</dbReference>
<evidence type="ECO:0000256" key="1">
    <source>
        <dbReference type="ARBA" id="ARBA00010958"/>
    </source>
</evidence>
<dbReference type="InterPro" id="IPR046792">
    <property type="entry name" value="Peptidase_C54_cat"/>
</dbReference>
<dbReference type="Proteomes" id="UP000078561">
    <property type="component" value="Unassembled WGS sequence"/>
</dbReference>
<dbReference type="InParanoid" id="A0A163KLV2"/>
<dbReference type="EC" id="3.4.22.-" evidence="10"/>
<dbReference type="GO" id="GO:0034727">
    <property type="term" value="P:piecemeal microautophagy of the nucleus"/>
    <property type="evidence" value="ECO:0007669"/>
    <property type="project" value="TreeGrafter"/>
</dbReference>
<feature type="compositionally biased region" description="Low complexity" evidence="11">
    <location>
        <begin position="28"/>
        <end position="41"/>
    </location>
</feature>
<name>A0A163KLV2_ABSGL</name>
<keyword evidence="6" id="KW-0788">Thiol protease</keyword>
<dbReference type="InterPro" id="IPR038765">
    <property type="entry name" value="Papain-like_cys_pep_sf"/>
</dbReference>
<evidence type="ECO:0000256" key="5">
    <source>
        <dbReference type="ARBA" id="ARBA00022801"/>
    </source>
</evidence>
<dbReference type="GO" id="GO:0019786">
    <property type="term" value="F:protein-phosphatidylethanolamide deconjugating activity"/>
    <property type="evidence" value="ECO:0007669"/>
    <property type="project" value="InterPro"/>
</dbReference>
<dbReference type="OrthoDB" id="2960936at2759"/>
<evidence type="ECO:0000256" key="3">
    <source>
        <dbReference type="ARBA" id="ARBA00022490"/>
    </source>
</evidence>
<dbReference type="AlphaFoldDB" id="A0A163KLV2"/>
<comment type="catalytic activity">
    <reaction evidence="9">
        <text>[protein]-C-terminal L-amino acid-glycyl-phosphatidylethanolamide + H2O = [protein]-C-terminal L-amino acid-glycine + a 1,2-diacyl-sn-glycero-3-phosphoethanolamine</text>
        <dbReference type="Rhea" id="RHEA:67548"/>
        <dbReference type="Rhea" id="RHEA-COMP:17323"/>
        <dbReference type="Rhea" id="RHEA-COMP:17324"/>
        <dbReference type="ChEBI" id="CHEBI:15377"/>
        <dbReference type="ChEBI" id="CHEBI:64612"/>
        <dbReference type="ChEBI" id="CHEBI:172940"/>
        <dbReference type="ChEBI" id="CHEBI:172941"/>
    </reaction>
    <physiologicalReaction direction="left-to-right" evidence="9">
        <dbReference type="Rhea" id="RHEA:67549"/>
    </physiologicalReaction>
</comment>
<dbReference type="STRING" id="4829.A0A163KLV2"/>
<evidence type="ECO:0000256" key="4">
    <source>
        <dbReference type="ARBA" id="ARBA00022670"/>
    </source>
</evidence>
<evidence type="ECO:0000256" key="2">
    <source>
        <dbReference type="ARBA" id="ARBA00022448"/>
    </source>
</evidence>
<dbReference type="GO" id="GO:0004197">
    <property type="term" value="F:cysteine-type endopeptidase activity"/>
    <property type="evidence" value="ECO:0007669"/>
    <property type="project" value="TreeGrafter"/>
</dbReference>
<keyword evidence="4 10" id="KW-0645">Protease</keyword>